<gene>
    <name evidence="1" type="ORF">ACFOHL_15635</name>
</gene>
<keyword evidence="2" id="KW-1185">Reference proteome</keyword>
<dbReference type="EMBL" id="JBHRSW010000045">
    <property type="protein sequence ID" value="MFC3123055.1"/>
    <property type="molecule type" value="Genomic_DNA"/>
</dbReference>
<dbReference type="Proteomes" id="UP001595478">
    <property type="component" value="Unassembled WGS sequence"/>
</dbReference>
<evidence type="ECO:0000313" key="1">
    <source>
        <dbReference type="EMBL" id="MFC3123055.1"/>
    </source>
</evidence>
<evidence type="ECO:0000313" key="2">
    <source>
        <dbReference type="Proteomes" id="UP001595478"/>
    </source>
</evidence>
<proteinExistence type="predicted"/>
<protein>
    <submittedName>
        <fullName evidence="1">Uncharacterized protein</fullName>
    </submittedName>
</protein>
<dbReference type="RefSeq" id="WP_376921177.1">
    <property type="nucleotide sequence ID" value="NZ_JBHRSW010000045.1"/>
</dbReference>
<name>A0ABV7FWF9_9ALTE</name>
<accession>A0ABV7FWF9</accession>
<reference evidence="2" key="1">
    <citation type="journal article" date="2019" name="Int. J. Syst. Evol. Microbiol.">
        <title>The Global Catalogue of Microorganisms (GCM) 10K type strain sequencing project: providing services to taxonomists for standard genome sequencing and annotation.</title>
        <authorList>
            <consortium name="The Broad Institute Genomics Platform"/>
            <consortium name="The Broad Institute Genome Sequencing Center for Infectious Disease"/>
            <person name="Wu L."/>
            <person name="Ma J."/>
        </authorList>
    </citation>
    <scope>NUCLEOTIDE SEQUENCE [LARGE SCALE GENOMIC DNA]</scope>
    <source>
        <strain evidence="2">KCTC 52473</strain>
    </source>
</reference>
<organism evidence="1 2">
    <name type="scientific">Agaribacter flavus</name>
    <dbReference type="NCBI Taxonomy" id="1902781"/>
    <lineage>
        <taxon>Bacteria</taxon>
        <taxon>Pseudomonadati</taxon>
        <taxon>Pseudomonadota</taxon>
        <taxon>Gammaproteobacteria</taxon>
        <taxon>Alteromonadales</taxon>
        <taxon>Alteromonadaceae</taxon>
        <taxon>Agaribacter</taxon>
    </lineage>
</organism>
<sequence length="41" mass="4895">MAEAMYQSRYAIPDSAHGLKWLIKKLNNTRQKERKLNVDYI</sequence>
<comment type="caution">
    <text evidence="1">The sequence shown here is derived from an EMBL/GenBank/DDBJ whole genome shotgun (WGS) entry which is preliminary data.</text>
</comment>